<dbReference type="GO" id="GO:0009303">
    <property type="term" value="P:rRNA transcription"/>
    <property type="evidence" value="ECO:0007669"/>
    <property type="project" value="TreeGrafter"/>
</dbReference>
<dbReference type="EMBL" id="FQZS01000029">
    <property type="protein sequence ID" value="SHJ31630.1"/>
    <property type="molecule type" value="Genomic_DNA"/>
</dbReference>
<dbReference type="InterPro" id="IPR052531">
    <property type="entry name" value="CarD-like_regulator"/>
</dbReference>
<dbReference type="InterPro" id="IPR042215">
    <property type="entry name" value="CarD-like_C"/>
</dbReference>
<dbReference type="Pfam" id="PF02559">
    <property type="entry name" value="CarD_TRCF_RID"/>
    <property type="match status" value="1"/>
</dbReference>
<dbReference type="SUPFAM" id="SSF141259">
    <property type="entry name" value="CarD-like"/>
    <property type="match status" value="1"/>
</dbReference>
<dbReference type="STRING" id="1122184.SAMN02745176_03164"/>
<name>A0A1M6IAZ7_9FIRM</name>
<dbReference type="SMART" id="SM01058">
    <property type="entry name" value="CarD_TRCF"/>
    <property type="match status" value="1"/>
</dbReference>
<evidence type="ECO:0000313" key="2">
    <source>
        <dbReference type="EMBL" id="SHJ31630.1"/>
    </source>
</evidence>
<dbReference type="InterPro" id="IPR048792">
    <property type="entry name" value="CarD_C"/>
</dbReference>
<dbReference type="InterPro" id="IPR036101">
    <property type="entry name" value="CarD-like/TRCF_RID_sf"/>
</dbReference>
<dbReference type="Proteomes" id="UP000184442">
    <property type="component" value="Unassembled WGS sequence"/>
</dbReference>
<keyword evidence="3" id="KW-1185">Reference proteome</keyword>
<accession>A0A1M6IAZ7</accession>
<dbReference type="InterPro" id="IPR003711">
    <property type="entry name" value="CarD-like/TRCF_RID"/>
</dbReference>
<dbReference type="PANTHER" id="PTHR38447:SF1">
    <property type="entry name" value="RNA POLYMERASE-BINDING TRANSCRIPTION FACTOR CARD"/>
    <property type="match status" value="1"/>
</dbReference>
<feature type="domain" description="CarD-like/TRCF RNAP-interacting" evidence="1">
    <location>
        <begin position="1"/>
        <end position="111"/>
    </location>
</feature>
<evidence type="ECO:0000313" key="3">
    <source>
        <dbReference type="Proteomes" id="UP000184442"/>
    </source>
</evidence>
<evidence type="ECO:0000259" key="1">
    <source>
        <dbReference type="SMART" id="SM01058"/>
    </source>
</evidence>
<proteinExistence type="predicted"/>
<organism evidence="2 3">
    <name type="scientific">Lutispora thermophila DSM 19022</name>
    <dbReference type="NCBI Taxonomy" id="1122184"/>
    <lineage>
        <taxon>Bacteria</taxon>
        <taxon>Bacillati</taxon>
        <taxon>Bacillota</taxon>
        <taxon>Clostridia</taxon>
        <taxon>Lutisporales</taxon>
        <taxon>Lutisporaceae</taxon>
        <taxon>Lutispora</taxon>
    </lineage>
</organism>
<dbReference type="PANTHER" id="PTHR38447">
    <property type="entry name" value="TRANSCRIPTION FACTOR YDEB-RELATED"/>
    <property type="match status" value="1"/>
</dbReference>
<dbReference type="Gene3D" id="1.20.58.1290">
    <property type="entry name" value="CarD-like, C-terminal domain"/>
    <property type="match status" value="1"/>
</dbReference>
<dbReference type="RefSeq" id="WP_073027414.1">
    <property type="nucleotide sequence ID" value="NZ_FQZS01000029.1"/>
</dbReference>
<gene>
    <name evidence="2" type="ORF">SAMN02745176_03164</name>
</gene>
<reference evidence="2 3" key="1">
    <citation type="submission" date="2016-11" db="EMBL/GenBank/DDBJ databases">
        <authorList>
            <person name="Jaros S."/>
            <person name="Januszkiewicz K."/>
            <person name="Wedrychowicz H."/>
        </authorList>
    </citation>
    <scope>NUCLEOTIDE SEQUENCE [LARGE SCALE GENOMIC DNA]</scope>
    <source>
        <strain evidence="2 3">DSM 19022</strain>
    </source>
</reference>
<dbReference type="OrthoDB" id="9786074at2"/>
<protein>
    <submittedName>
        <fullName evidence="2">Transcriptional regulator, CarD family</fullName>
    </submittedName>
</protein>
<sequence length="162" mass="18803">MFHVGDKVVYPMHGAGIIESIEDREVFGEISKYYIIKMILGQIKAMVPVDIADSIGIRRIADKKEYDEVIRILTGSCKAMDKKWNIRFRENEAKLKKGDIKDIAEIVNYLNYMNSRGKLSTGEKKMLDQSKQMLVSEMALIQNIQYEEMEKNVNKILNIYEF</sequence>
<dbReference type="Pfam" id="PF21095">
    <property type="entry name" value="CarD_C"/>
    <property type="match status" value="1"/>
</dbReference>
<dbReference type="Gene3D" id="2.40.10.170">
    <property type="match status" value="1"/>
</dbReference>
<dbReference type="AlphaFoldDB" id="A0A1M6IAZ7"/>